<protein>
    <submittedName>
        <fullName evidence="1">Uncharacterized protein</fullName>
    </submittedName>
</protein>
<evidence type="ECO:0000313" key="2">
    <source>
        <dbReference type="Proteomes" id="UP001152795"/>
    </source>
</evidence>
<proteinExistence type="predicted"/>
<dbReference type="OrthoDB" id="5989585at2759"/>
<organism evidence="1 2">
    <name type="scientific">Paramuricea clavata</name>
    <name type="common">Red gorgonian</name>
    <name type="synonym">Violescent sea-whip</name>
    <dbReference type="NCBI Taxonomy" id="317549"/>
    <lineage>
        <taxon>Eukaryota</taxon>
        <taxon>Metazoa</taxon>
        <taxon>Cnidaria</taxon>
        <taxon>Anthozoa</taxon>
        <taxon>Octocorallia</taxon>
        <taxon>Malacalcyonacea</taxon>
        <taxon>Plexauridae</taxon>
        <taxon>Paramuricea</taxon>
    </lineage>
</organism>
<dbReference type="EMBL" id="CACRXK020024545">
    <property type="protein sequence ID" value="CAB4038754.1"/>
    <property type="molecule type" value="Genomic_DNA"/>
</dbReference>
<dbReference type="Proteomes" id="UP001152795">
    <property type="component" value="Unassembled WGS sequence"/>
</dbReference>
<comment type="caution">
    <text evidence="1">The sequence shown here is derived from an EMBL/GenBank/DDBJ whole genome shotgun (WGS) entry which is preliminary data.</text>
</comment>
<reference evidence="1" key="1">
    <citation type="submission" date="2020-04" db="EMBL/GenBank/DDBJ databases">
        <authorList>
            <person name="Alioto T."/>
            <person name="Alioto T."/>
            <person name="Gomez Garrido J."/>
        </authorList>
    </citation>
    <scope>NUCLEOTIDE SEQUENCE</scope>
    <source>
        <strain evidence="1">A484AB</strain>
    </source>
</reference>
<dbReference type="AlphaFoldDB" id="A0A6S7K7J1"/>
<gene>
    <name evidence="1" type="ORF">PACLA_8A050396</name>
</gene>
<accession>A0A6S7K7J1</accession>
<keyword evidence="2" id="KW-1185">Reference proteome</keyword>
<sequence>MDFLQRPEKVIGDDFGIICEYLDNKRDRDTLKAILTKLTSSTFMVKLANVQDKHTFQCGKDQVDMNIQVFKESVEWKGESWKKEIQTSSEDETRKASSCI</sequence>
<evidence type="ECO:0000313" key="1">
    <source>
        <dbReference type="EMBL" id="CAB4038754.1"/>
    </source>
</evidence>
<name>A0A6S7K7J1_PARCT</name>